<name>A0A6J4J6W4_9ACTN</name>
<dbReference type="InterPro" id="IPR019283">
    <property type="entry name" value="DUF2330"/>
</dbReference>
<evidence type="ECO:0000256" key="1">
    <source>
        <dbReference type="SAM" id="Phobius"/>
    </source>
</evidence>
<protein>
    <recommendedName>
        <fullName evidence="3">DUF2330 domain-containing protein</fullName>
    </recommendedName>
</protein>
<dbReference type="EMBL" id="CADCTB010000193">
    <property type="protein sequence ID" value="CAA9268549.1"/>
    <property type="molecule type" value="Genomic_DNA"/>
</dbReference>
<keyword evidence="1" id="KW-0812">Transmembrane</keyword>
<reference evidence="2" key="1">
    <citation type="submission" date="2020-02" db="EMBL/GenBank/DDBJ databases">
        <authorList>
            <person name="Meier V. D."/>
        </authorList>
    </citation>
    <scope>NUCLEOTIDE SEQUENCE</scope>
    <source>
        <strain evidence="2">AVDCRST_MAG10</strain>
    </source>
</reference>
<feature type="transmembrane region" description="Helical" evidence="1">
    <location>
        <begin position="326"/>
        <end position="347"/>
    </location>
</feature>
<sequence>MRRTLLAPVIGLVVTVLGAGPALACGGLIGRNGSVNLVRTTTLAAWHDGVEHYVTSFQFAGSGGEFGSIIPLPDVPTSVERGGDWTLQRLVREVTPQLTGRATSVANSGVALSAPAVVLLETRIDALDITVLQGGGQAVGEWATKNGFLLTPDTPEVLDFYARRSPIFLAARFDGDAARQKGVAVGDGTPVHITIPTPNPWVPLRILGVGRQAAERINADVFLLTDRRPTLLPGDTAPGLTLDRQEPASSRLLTDLRTDKGMEWVPESMWLSYLKVDALPAQLTYDLAVDATGAGTPSREAAGLEVAQPGPAAVAGGDMAEPGAAVLPWALAGAVGMVAVAGGVLVARRR</sequence>
<evidence type="ECO:0000313" key="2">
    <source>
        <dbReference type="EMBL" id="CAA9268549.1"/>
    </source>
</evidence>
<gene>
    <name evidence="2" type="ORF">AVDCRST_MAG10-3183</name>
</gene>
<dbReference type="Pfam" id="PF10092">
    <property type="entry name" value="DUF2330"/>
    <property type="match status" value="1"/>
</dbReference>
<keyword evidence="1" id="KW-0472">Membrane</keyword>
<evidence type="ECO:0008006" key="3">
    <source>
        <dbReference type="Google" id="ProtNLM"/>
    </source>
</evidence>
<proteinExistence type="predicted"/>
<keyword evidence="1" id="KW-1133">Transmembrane helix</keyword>
<organism evidence="2">
    <name type="scientific">uncultured Acidimicrobiales bacterium</name>
    <dbReference type="NCBI Taxonomy" id="310071"/>
    <lineage>
        <taxon>Bacteria</taxon>
        <taxon>Bacillati</taxon>
        <taxon>Actinomycetota</taxon>
        <taxon>Acidimicrobiia</taxon>
        <taxon>Acidimicrobiales</taxon>
        <taxon>environmental samples</taxon>
    </lineage>
</organism>
<dbReference type="AlphaFoldDB" id="A0A6J4J6W4"/>
<accession>A0A6J4J6W4</accession>